<accession>A0A836KA49</accession>
<name>A0A836KA49_9TRYP</name>
<gene>
    <name evidence="1" type="ORF">LSCM4_00025</name>
</gene>
<proteinExistence type="predicted"/>
<dbReference type="KEGG" id="loi:92356051"/>
<organism evidence="1 2">
    <name type="scientific">Leishmania orientalis</name>
    <dbReference type="NCBI Taxonomy" id="2249476"/>
    <lineage>
        <taxon>Eukaryota</taxon>
        <taxon>Discoba</taxon>
        <taxon>Euglenozoa</taxon>
        <taxon>Kinetoplastea</taxon>
        <taxon>Metakinetoplastina</taxon>
        <taxon>Trypanosomatida</taxon>
        <taxon>Trypanosomatidae</taxon>
        <taxon>Leishmaniinae</taxon>
        <taxon>Leishmania</taxon>
    </lineage>
</organism>
<dbReference type="GeneID" id="92356051"/>
<reference evidence="2" key="2">
    <citation type="journal article" date="2021" name="Sci. Data">
        <title>Chromosome-scale genome sequencing, assembly and annotation of six genomes from subfamily Leishmaniinae.</title>
        <authorList>
            <person name="Almutairi H."/>
            <person name="Urbaniak M.D."/>
            <person name="Bates M.D."/>
            <person name="Jariyapan N."/>
            <person name="Kwakye-Nuako G."/>
            <person name="Thomaz Soccol V."/>
            <person name="Al-Salem W.S."/>
            <person name="Dillon R.J."/>
            <person name="Bates P.A."/>
            <person name="Gatherer D."/>
        </authorList>
    </citation>
    <scope>NUCLEOTIDE SEQUENCE [LARGE SCALE GENOMIC DNA]</scope>
</reference>
<protein>
    <submittedName>
        <fullName evidence="1">Uncharacterized protein</fullName>
    </submittedName>
</protein>
<comment type="caution">
    <text evidence="1">The sequence shown here is derived from an EMBL/GenBank/DDBJ whole genome shotgun (WGS) entry which is preliminary data.</text>
</comment>
<evidence type="ECO:0000313" key="1">
    <source>
        <dbReference type="EMBL" id="KAG5464587.1"/>
    </source>
</evidence>
<dbReference type="EMBL" id="JAFHLR010000036">
    <property type="protein sequence ID" value="KAG5464587.1"/>
    <property type="molecule type" value="Genomic_DNA"/>
</dbReference>
<evidence type="ECO:0000313" key="2">
    <source>
        <dbReference type="Proteomes" id="UP000674143"/>
    </source>
</evidence>
<sequence length="801" mass="86282">MTDIYAVAQRLIEELRANLGQLRRSPDAQARLHRAAARKIGAVRERCHRFSPERHSNAEKSSFVFSPLATAPTTHVVFSPDCTHAADEVANARSNDSWTTVPTRTGTENCSHSKATKVKLSRGTFLESTAAARAVFTARTNILAPLPVEDLKGRNDPGTAPASHAKHAVAVEAPQTGDDTAAALIVSSVVHTDSAKAALRVPVSGASRALVDLTRLTPVARQLYADMQRRAADILSTSASGEWRRRTAGPQDAEVRRAVRDYLYRMNIISVMETEDASVTASQAFSDAVLNGTALCQLVVTLRDGGEPPPSDPVPCRCPRTLEEVRVNYAVALAVLRGTPGAAQEQVPRAAWLMTPEEVYLRLSPTALLSLFLHLISTYLPAPEELPLWKQHMCGQPPADRADYAPVPPAELAAAEAACGHFLHAWGALPDPSVYHLPGDECLIPAATAAPYMAKWSELAVRSVAPSCVSVPSVWPFLCNGVLLVLLARRSGMEAAAREAAAFPAGQLFFANPRTVACCASNIASALHSLQRPPAKKLPLSFMSEESVAAVIRGDRVHILHLLLHVRAAIEGTALPLDACPALLNRDAVAPAGGTPAKVSSRARDTEAVAASSSSSLPSVPLAQTPLAIARDTLSPSVLLSPSPLSLTPRRFPALTSCSSAILLREAEPSGKLQVRGGLCDWLRQQLGTEYRYTAADESFVFHAANFTWQNPCLIFSDGVVLAYLIGRLERRRCSFLDCVRPTSKKPAKLFNVRRCLEFLRFHAGIVFDVALLDEALTEGRVEGVVAVLQGMRRHYCLTHV</sequence>
<keyword evidence="2" id="KW-1185">Reference proteome</keyword>
<reference evidence="2" key="1">
    <citation type="journal article" date="2021" name="Microbiol. Resour. Announc.">
        <title>LGAAP: Leishmaniinae Genome Assembly and Annotation Pipeline.</title>
        <authorList>
            <person name="Almutairi H."/>
            <person name="Urbaniak M.D."/>
            <person name="Bates M.D."/>
            <person name="Jariyapan N."/>
            <person name="Kwakye-Nuako G."/>
            <person name="Thomaz-Soccol V."/>
            <person name="Al-Salem W.S."/>
            <person name="Dillon R.J."/>
            <person name="Bates P.A."/>
            <person name="Gatherer D."/>
        </authorList>
    </citation>
    <scope>NUCLEOTIDE SEQUENCE [LARGE SCALE GENOMIC DNA]</scope>
</reference>
<dbReference type="Proteomes" id="UP000674143">
    <property type="component" value="Unassembled WGS sequence"/>
</dbReference>
<dbReference type="RefSeq" id="XP_067058218.1">
    <property type="nucleotide sequence ID" value="XM_067202117.1"/>
</dbReference>
<dbReference type="AlphaFoldDB" id="A0A836KA49"/>